<dbReference type="EMBL" id="JAGYHF010000007">
    <property type="protein sequence ID" value="MBS4079546.1"/>
    <property type="molecule type" value="Genomic_DNA"/>
</dbReference>
<sequence>MASSDSPINPVVELALEAPKVPVILKDENGQESPEGLLPRDALSGDLVVVVPNWSAAFTAPEPLYIIDISWTLEGGPFTSVFRDEYEEPGDKTLKVPRDKLDQGTYSLSYRVSYGGNPLYSALKRVTVDRSPPNDNQEPVRLDMLDVPGVITDDYLTQHGKVEFQVPLYVDAKVRDRAIFYWSDDPTPPDSEIEIGEKTFNQQDIDDKRLIITVPESVIRQRGAGQRYVFYRLRDWVGNRGPRSTLLAVSVDLSAAPGNLKPPRVPLSVRGLLDRQHAREGAVDQGAVTVEIDEYDDVAVGDQILIKWNGHDLGSVDVDPDGFPLKTTVPWATLIDDGLGPAQATVLYRVRRGGTLTLPSPEIKVPYNFTVAGQDHDSAPALLNPTLAKLQVYGAVSNQLNTLLPGDFGKPAEARLTLYDNPLPGQKVFLYWGTIPSPVAEYEVKSGDVAGKIIPLSIAWEFIEKDKVNPALPTWYTTSNGVNEQLAQVTPLNLAIVVIDNLPEPVFTHADRDGVLHCCARPRLWEGVWVHIKGNAAFAENDVVELTWQGCANQNGSSPIAGTDDSFEVTLTADQARDGFDVHVSDYPRLIAPMVDNGSALCRYYLRKHSGGLGSSKPDFVIINRTMPSGVVCGPDNDICQE</sequence>
<evidence type="ECO:0008006" key="3">
    <source>
        <dbReference type="Google" id="ProtNLM"/>
    </source>
</evidence>
<proteinExistence type="predicted"/>
<dbReference type="Proteomes" id="UP000676035">
    <property type="component" value="Unassembled WGS sequence"/>
</dbReference>
<comment type="caution">
    <text evidence="1">The sequence shown here is derived from an EMBL/GenBank/DDBJ whole genome shotgun (WGS) entry which is preliminary data.</text>
</comment>
<dbReference type="RefSeq" id="WP_212545163.1">
    <property type="nucleotide sequence ID" value="NZ_JAGYHF010000007.1"/>
</dbReference>
<accession>A0ABS5N0N3</accession>
<organism evidence="1 2">
    <name type="scientific">Pseudomonas rustica</name>
    <dbReference type="NCBI Taxonomy" id="2827099"/>
    <lineage>
        <taxon>Bacteria</taxon>
        <taxon>Pseudomonadati</taxon>
        <taxon>Pseudomonadota</taxon>
        <taxon>Gammaproteobacteria</taxon>
        <taxon>Pseudomonadales</taxon>
        <taxon>Pseudomonadaceae</taxon>
        <taxon>Pseudomonas</taxon>
    </lineage>
</organism>
<evidence type="ECO:0000313" key="1">
    <source>
        <dbReference type="EMBL" id="MBS4079546.1"/>
    </source>
</evidence>
<gene>
    <name evidence="1" type="ORF">KFS80_14750</name>
</gene>
<evidence type="ECO:0000313" key="2">
    <source>
        <dbReference type="Proteomes" id="UP000676035"/>
    </source>
</evidence>
<protein>
    <recommendedName>
        <fullName evidence="3">Ig-like domain-containing protein</fullName>
    </recommendedName>
</protein>
<name>A0ABS5N0N3_9PSED</name>
<reference evidence="1 2" key="1">
    <citation type="submission" date="2021-04" db="EMBL/GenBank/DDBJ databases">
        <title>Pseudomonas rustica sp. nov. isolated from raw milk.</title>
        <authorList>
            <person name="Fiedler G."/>
            <person name="Gieschler S."/>
            <person name="Kabisch J."/>
            <person name="Grimmler C."/>
            <person name="Brinks E."/>
            <person name="Wagner N."/>
            <person name="Hetzer B."/>
            <person name="Franz C.M.A.P."/>
            <person name="Boehnlein C."/>
        </authorList>
    </citation>
    <scope>NUCLEOTIDE SEQUENCE [LARGE SCALE GENOMIC DNA]</scope>
    <source>
        <strain evidence="1 2">MBT-4</strain>
    </source>
</reference>
<keyword evidence="2" id="KW-1185">Reference proteome</keyword>